<evidence type="ECO:0000313" key="2">
    <source>
        <dbReference type="EMBL" id="RVT91020.1"/>
    </source>
</evidence>
<dbReference type="OrthoDB" id="5723450at2"/>
<keyword evidence="3" id="KW-1185">Reference proteome</keyword>
<feature type="region of interest" description="Disordered" evidence="1">
    <location>
        <begin position="1"/>
        <end position="21"/>
    </location>
</feature>
<comment type="caution">
    <text evidence="2">The sequence shown here is derived from an EMBL/GenBank/DDBJ whole genome shotgun (WGS) entry which is preliminary data.</text>
</comment>
<name>A0A437M011_9SPHN</name>
<dbReference type="AlphaFoldDB" id="A0A437M011"/>
<dbReference type="RefSeq" id="WP_127745036.1">
    <property type="nucleotide sequence ID" value="NZ_SACN01000002.1"/>
</dbReference>
<accession>A0A437M011</accession>
<sequence>MTDNLAFDAKPDTAGEPAGDVTSGSPLFYLNGRRMLQTDSSVPISSSRWLNDARIKDWVSTESLRRNGHDYPLLFGAPTLVKAITEVRDYDRIDRLIREERARNPALDAWFGEGFISSYGREDLRDYKAGSIGRALYDYMVDHDLSPELNSRKLADPNWKPERDIDYYDIRMGQTHDFYHILGEVGFGVVAEYFITGVTTGNVFRHVGPELAGEFQTINTLIMFPWMMRTMLHYPAAWPTLYRNLSYGYEIGQQSDMLFTAKYEDILHLTPAEARDALGWRGFRGPTDSREASIIFGEGREIL</sequence>
<proteinExistence type="predicted"/>
<evidence type="ECO:0000256" key="1">
    <source>
        <dbReference type="SAM" id="MobiDB-lite"/>
    </source>
</evidence>
<organism evidence="2 3">
    <name type="scientific">Sphingomonas crocodyli</name>
    <dbReference type="NCBI Taxonomy" id="1979270"/>
    <lineage>
        <taxon>Bacteria</taxon>
        <taxon>Pseudomonadati</taxon>
        <taxon>Pseudomonadota</taxon>
        <taxon>Alphaproteobacteria</taxon>
        <taxon>Sphingomonadales</taxon>
        <taxon>Sphingomonadaceae</taxon>
        <taxon>Sphingomonas</taxon>
    </lineage>
</organism>
<gene>
    <name evidence="2" type="ORF">EOD43_15935</name>
</gene>
<reference evidence="2 3" key="1">
    <citation type="submission" date="2019-01" db="EMBL/GenBank/DDBJ databases">
        <authorList>
            <person name="Chen W.-M."/>
        </authorList>
    </citation>
    <scope>NUCLEOTIDE SEQUENCE [LARGE SCALE GENOMIC DNA]</scope>
    <source>
        <strain evidence="2 3">CCP-7</strain>
    </source>
</reference>
<evidence type="ECO:0008006" key="4">
    <source>
        <dbReference type="Google" id="ProtNLM"/>
    </source>
</evidence>
<dbReference type="EMBL" id="SACN01000002">
    <property type="protein sequence ID" value="RVT91020.1"/>
    <property type="molecule type" value="Genomic_DNA"/>
</dbReference>
<protein>
    <recommendedName>
        <fullName evidence="4">Ubiquinone biosynthesis protein</fullName>
    </recommendedName>
</protein>
<evidence type="ECO:0000313" key="3">
    <source>
        <dbReference type="Proteomes" id="UP000282971"/>
    </source>
</evidence>
<dbReference type="Proteomes" id="UP000282971">
    <property type="component" value="Unassembled WGS sequence"/>
</dbReference>